<comment type="caution">
    <text evidence="2">The sequence shown here is derived from an EMBL/GenBank/DDBJ whole genome shotgun (WGS) entry which is preliminary data.</text>
</comment>
<evidence type="ECO:0000313" key="2">
    <source>
        <dbReference type="EMBL" id="KAI4534054.1"/>
    </source>
</evidence>
<sequence>MRKYRSRAIPPFSVEAEGRCFLNQEDVREAPLTCMSAMVTHISGCLKVYSVLNGLWEEEPKKKKKKKKKKHQEDQDPEPVFHGSDSSGYQSDRTKKKKKRKSEEAELTPLVEHAT</sequence>
<evidence type="ECO:0000313" key="3">
    <source>
        <dbReference type="Proteomes" id="UP001214576"/>
    </source>
</evidence>
<accession>A0AAD4Y3W0</accession>
<name>A0AAD4Y3W0_OVIAM</name>
<keyword evidence="3" id="KW-1185">Reference proteome</keyword>
<evidence type="ECO:0000256" key="1">
    <source>
        <dbReference type="SAM" id="MobiDB-lite"/>
    </source>
</evidence>
<dbReference type="AlphaFoldDB" id="A0AAD4Y3W0"/>
<proteinExistence type="predicted"/>
<feature type="region of interest" description="Disordered" evidence="1">
    <location>
        <begin position="59"/>
        <end position="115"/>
    </location>
</feature>
<gene>
    <name evidence="2" type="ORF">MG293_014914</name>
</gene>
<organism evidence="2 3">
    <name type="scientific">Ovis ammon polii</name>
    <dbReference type="NCBI Taxonomy" id="230172"/>
    <lineage>
        <taxon>Eukaryota</taxon>
        <taxon>Metazoa</taxon>
        <taxon>Chordata</taxon>
        <taxon>Craniata</taxon>
        <taxon>Vertebrata</taxon>
        <taxon>Euteleostomi</taxon>
        <taxon>Mammalia</taxon>
        <taxon>Eutheria</taxon>
        <taxon>Laurasiatheria</taxon>
        <taxon>Artiodactyla</taxon>
        <taxon>Ruminantia</taxon>
        <taxon>Pecora</taxon>
        <taxon>Bovidae</taxon>
        <taxon>Caprinae</taxon>
        <taxon>Ovis</taxon>
    </lineage>
</organism>
<reference evidence="2" key="1">
    <citation type="submission" date="2022-03" db="EMBL/GenBank/DDBJ databases">
        <title>Genomic analyses of argali, domestic sheep and their hybrids provide insights into chromosomal evolution, heterosis and genetic basis of agronomic traits.</title>
        <authorList>
            <person name="Li M."/>
        </authorList>
    </citation>
    <scope>NUCLEOTIDE SEQUENCE</scope>
    <source>
        <strain evidence="2">CAU-MHL-2022a</strain>
        <tissue evidence="2">Skin</tissue>
    </source>
</reference>
<dbReference type="EMBL" id="JAKZEL010000019">
    <property type="protein sequence ID" value="KAI4534054.1"/>
    <property type="molecule type" value="Genomic_DNA"/>
</dbReference>
<dbReference type="Proteomes" id="UP001214576">
    <property type="component" value="Unassembled WGS sequence"/>
</dbReference>
<protein>
    <submittedName>
        <fullName evidence="2">Uncharacterized protein</fullName>
    </submittedName>
</protein>